<reference evidence="1" key="1">
    <citation type="submission" date="2014-11" db="EMBL/GenBank/DDBJ databases">
        <authorList>
            <person name="Amaro Gonzalez C."/>
        </authorList>
    </citation>
    <scope>NUCLEOTIDE SEQUENCE</scope>
</reference>
<protein>
    <submittedName>
        <fullName evidence="1">Uncharacterized protein</fullName>
    </submittedName>
</protein>
<organism evidence="1">
    <name type="scientific">Anguilla anguilla</name>
    <name type="common">European freshwater eel</name>
    <name type="synonym">Muraena anguilla</name>
    <dbReference type="NCBI Taxonomy" id="7936"/>
    <lineage>
        <taxon>Eukaryota</taxon>
        <taxon>Metazoa</taxon>
        <taxon>Chordata</taxon>
        <taxon>Craniata</taxon>
        <taxon>Vertebrata</taxon>
        <taxon>Euteleostomi</taxon>
        <taxon>Actinopterygii</taxon>
        <taxon>Neopterygii</taxon>
        <taxon>Teleostei</taxon>
        <taxon>Anguilliformes</taxon>
        <taxon>Anguillidae</taxon>
        <taxon>Anguilla</taxon>
    </lineage>
</organism>
<evidence type="ECO:0000313" key="1">
    <source>
        <dbReference type="EMBL" id="JAH85824.1"/>
    </source>
</evidence>
<name>A0A0E9W628_ANGAN</name>
<reference evidence="1" key="2">
    <citation type="journal article" date="2015" name="Fish Shellfish Immunol.">
        <title>Early steps in the European eel (Anguilla anguilla)-Vibrio vulnificus interaction in the gills: Role of the RtxA13 toxin.</title>
        <authorList>
            <person name="Callol A."/>
            <person name="Pajuelo D."/>
            <person name="Ebbesson L."/>
            <person name="Teles M."/>
            <person name="MacKenzie S."/>
            <person name="Amaro C."/>
        </authorList>
    </citation>
    <scope>NUCLEOTIDE SEQUENCE</scope>
</reference>
<accession>A0A0E9W628</accession>
<proteinExistence type="predicted"/>
<sequence length="35" mass="4326">MYFCHSLIFKWNTTKLRLCEYTLDRFNRDCDCAAF</sequence>
<dbReference type="EMBL" id="GBXM01022753">
    <property type="protein sequence ID" value="JAH85824.1"/>
    <property type="molecule type" value="Transcribed_RNA"/>
</dbReference>
<dbReference type="AlphaFoldDB" id="A0A0E9W628"/>